<evidence type="ECO:0000256" key="2">
    <source>
        <dbReference type="ARBA" id="ARBA00035112"/>
    </source>
</evidence>
<gene>
    <name evidence="4" type="ORF">F5147DRAFT_436522</name>
</gene>
<comment type="caution">
    <text evidence="4">The sequence shown here is derived from an EMBL/GenBank/DDBJ whole genome shotgun (WGS) entry which is preliminary data.</text>
</comment>
<sequence>MCACDPERLYQLEPSVYLIMMVSLAVVSIALTSIIFKSILSRENSNIQYFSKTRTPRWQKNFTFMGDDFPESLVPDAAKVRFVVEESVRFALDLPESKTEWLSTSPPGTGYVVLGAENRVFFVAMFHQLHCLRLLQVARLAGQNSDQKHTHHCLNYLRQWTLCQADLTLEAGDFTTRDFEQDRVGATHVCRDWGELYDSVTINWKDRQLGNHTA</sequence>
<dbReference type="GeneID" id="64692111"/>
<evidence type="ECO:0000313" key="5">
    <source>
        <dbReference type="Proteomes" id="UP000823399"/>
    </source>
</evidence>
<protein>
    <recommendedName>
        <fullName evidence="6">Oxidase ustYa</fullName>
    </recommendedName>
</protein>
<reference evidence="4" key="1">
    <citation type="journal article" date="2020" name="New Phytol.">
        <title>Comparative genomics reveals dynamic genome evolution in host specialist ectomycorrhizal fungi.</title>
        <authorList>
            <person name="Lofgren L.A."/>
            <person name="Nguyen N.H."/>
            <person name="Vilgalys R."/>
            <person name="Ruytinx J."/>
            <person name="Liao H.L."/>
            <person name="Branco S."/>
            <person name="Kuo A."/>
            <person name="LaButti K."/>
            <person name="Lipzen A."/>
            <person name="Andreopoulos W."/>
            <person name="Pangilinan J."/>
            <person name="Riley R."/>
            <person name="Hundley H."/>
            <person name="Na H."/>
            <person name="Barry K."/>
            <person name="Grigoriev I.V."/>
            <person name="Stajich J.E."/>
            <person name="Kennedy P.G."/>
        </authorList>
    </citation>
    <scope>NUCLEOTIDE SEQUENCE</scope>
    <source>
        <strain evidence="4">FC423</strain>
    </source>
</reference>
<dbReference type="InterPro" id="IPR021765">
    <property type="entry name" value="UstYa-like"/>
</dbReference>
<comment type="similarity">
    <text evidence="2">Belongs to the ustYa family.</text>
</comment>
<comment type="pathway">
    <text evidence="1">Mycotoxin biosynthesis.</text>
</comment>
<evidence type="ECO:0000256" key="1">
    <source>
        <dbReference type="ARBA" id="ARBA00004685"/>
    </source>
</evidence>
<proteinExistence type="inferred from homology"/>
<keyword evidence="3" id="KW-0812">Transmembrane</keyword>
<dbReference type="OrthoDB" id="3687641at2759"/>
<evidence type="ECO:0008006" key="6">
    <source>
        <dbReference type="Google" id="ProtNLM"/>
    </source>
</evidence>
<evidence type="ECO:0000256" key="3">
    <source>
        <dbReference type="SAM" id="Phobius"/>
    </source>
</evidence>
<keyword evidence="5" id="KW-1185">Reference proteome</keyword>
<dbReference type="EMBL" id="JABBWM010000094">
    <property type="protein sequence ID" value="KAG2091823.1"/>
    <property type="molecule type" value="Genomic_DNA"/>
</dbReference>
<accession>A0A9P7JNB8</accession>
<feature type="transmembrane region" description="Helical" evidence="3">
    <location>
        <begin position="16"/>
        <end position="36"/>
    </location>
</feature>
<evidence type="ECO:0000313" key="4">
    <source>
        <dbReference type="EMBL" id="KAG2091823.1"/>
    </source>
</evidence>
<dbReference type="GO" id="GO:0043386">
    <property type="term" value="P:mycotoxin biosynthetic process"/>
    <property type="evidence" value="ECO:0007669"/>
    <property type="project" value="InterPro"/>
</dbReference>
<keyword evidence="3" id="KW-1133">Transmembrane helix</keyword>
<dbReference type="RefSeq" id="XP_041286646.1">
    <property type="nucleotide sequence ID" value="XM_041429852.1"/>
</dbReference>
<dbReference type="Proteomes" id="UP000823399">
    <property type="component" value="Unassembled WGS sequence"/>
</dbReference>
<dbReference type="PANTHER" id="PTHR33365">
    <property type="entry name" value="YALI0B05434P"/>
    <property type="match status" value="1"/>
</dbReference>
<name>A0A9P7JNB8_9AGAM</name>
<dbReference type="PANTHER" id="PTHR33365:SF4">
    <property type="entry name" value="CYCLOCHLOROTINE BIOSYNTHESIS PROTEIN O"/>
    <property type="match status" value="1"/>
</dbReference>
<organism evidence="4 5">
    <name type="scientific">Suillus discolor</name>
    <dbReference type="NCBI Taxonomy" id="1912936"/>
    <lineage>
        <taxon>Eukaryota</taxon>
        <taxon>Fungi</taxon>
        <taxon>Dikarya</taxon>
        <taxon>Basidiomycota</taxon>
        <taxon>Agaricomycotina</taxon>
        <taxon>Agaricomycetes</taxon>
        <taxon>Agaricomycetidae</taxon>
        <taxon>Boletales</taxon>
        <taxon>Suillineae</taxon>
        <taxon>Suillaceae</taxon>
        <taxon>Suillus</taxon>
    </lineage>
</organism>
<keyword evidence="3" id="KW-0472">Membrane</keyword>
<dbReference type="Pfam" id="PF11807">
    <property type="entry name" value="UstYa"/>
    <property type="match status" value="1"/>
</dbReference>
<dbReference type="AlphaFoldDB" id="A0A9P7JNB8"/>